<dbReference type="RefSeq" id="WP_052021022.1">
    <property type="nucleotide sequence ID" value="NZ_AYXG01000081.1"/>
</dbReference>
<dbReference type="OrthoDB" id="4120491at2"/>
<evidence type="ECO:0000256" key="1">
    <source>
        <dbReference type="ARBA" id="ARBA00022676"/>
    </source>
</evidence>
<evidence type="ECO:0000256" key="2">
    <source>
        <dbReference type="ARBA" id="ARBA00022679"/>
    </source>
</evidence>
<dbReference type="eggNOG" id="ENOG5031CFQ">
    <property type="taxonomic scope" value="Bacteria"/>
</dbReference>
<dbReference type="AlphaFoldDB" id="W7IPK0"/>
<name>W7IPK0_9PSEU</name>
<dbReference type="EMBL" id="AYXG01000081">
    <property type="protein sequence ID" value="EWC62328.1"/>
    <property type="molecule type" value="Genomic_DNA"/>
</dbReference>
<dbReference type="Gene3D" id="3.40.50.2000">
    <property type="entry name" value="Glycogen Phosphorylase B"/>
    <property type="match status" value="2"/>
</dbReference>
<dbReference type="GO" id="GO:0016757">
    <property type="term" value="F:glycosyltransferase activity"/>
    <property type="evidence" value="ECO:0007669"/>
    <property type="project" value="UniProtKB-KW"/>
</dbReference>
<evidence type="ECO:0000313" key="5">
    <source>
        <dbReference type="Proteomes" id="UP000019277"/>
    </source>
</evidence>
<dbReference type="Proteomes" id="UP000019277">
    <property type="component" value="Unassembled WGS sequence"/>
</dbReference>
<comment type="caution">
    <text evidence="4">The sequence shown here is derived from an EMBL/GenBank/DDBJ whole genome shotgun (WGS) entry which is preliminary data.</text>
</comment>
<dbReference type="SUPFAM" id="SSF53756">
    <property type="entry name" value="UDP-Glycosyltransferase/glycogen phosphorylase"/>
    <property type="match status" value="1"/>
</dbReference>
<dbReference type="STRING" id="909613.UO65_2315"/>
<sequence>MRVLFHAPGPASHGVVRHSALVADLAAAHGVRAVASNPDVVHAQFTDGLYGPDTRAAATAFETWAATAPRPLVVTLHDVPGADPDPRRGAARAESYRRVVTACDAAVVSSRHEANKVARLGGDPVRVIDLPLPHLPTPGDRPPWAAVPTLGVLGFVYPGKGHAEAITAAARQPTRPAVVAMGAVSTGHDDLAASLHTLAADLGVRFTITGTLSDTEMASAVAAVTVPLALNRGVSASGSLLTWLAGRRKPLTAHGDYADEVAAHSPVWLYDDLDDAITAALADPTRTTLPNPPPWPDTGAAHRALYDSVHAAVPC</sequence>
<dbReference type="Pfam" id="PF13579">
    <property type="entry name" value="Glyco_trans_4_4"/>
    <property type="match status" value="1"/>
</dbReference>
<organism evidence="4 5">
    <name type="scientific">Actinokineospora spheciospongiae</name>
    <dbReference type="NCBI Taxonomy" id="909613"/>
    <lineage>
        <taxon>Bacteria</taxon>
        <taxon>Bacillati</taxon>
        <taxon>Actinomycetota</taxon>
        <taxon>Actinomycetes</taxon>
        <taxon>Pseudonocardiales</taxon>
        <taxon>Pseudonocardiaceae</taxon>
        <taxon>Actinokineospora</taxon>
    </lineage>
</organism>
<feature type="domain" description="Glycosyltransferase subfamily 4-like N-terminal" evidence="3">
    <location>
        <begin position="15"/>
        <end position="128"/>
    </location>
</feature>
<accession>W7IPK0</accession>
<keyword evidence="5" id="KW-1185">Reference proteome</keyword>
<keyword evidence="2" id="KW-0808">Transferase</keyword>
<keyword evidence="1" id="KW-0328">Glycosyltransferase</keyword>
<dbReference type="InterPro" id="IPR028098">
    <property type="entry name" value="Glyco_trans_4-like_N"/>
</dbReference>
<protein>
    <recommendedName>
        <fullName evidence="3">Glycosyltransferase subfamily 4-like N-terminal domain-containing protein</fullName>
    </recommendedName>
</protein>
<evidence type="ECO:0000313" key="4">
    <source>
        <dbReference type="EMBL" id="EWC62328.1"/>
    </source>
</evidence>
<gene>
    <name evidence="4" type="ORF">UO65_2315</name>
</gene>
<evidence type="ECO:0000259" key="3">
    <source>
        <dbReference type="Pfam" id="PF13579"/>
    </source>
</evidence>
<proteinExistence type="predicted"/>
<reference evidence="4 5" key="1">
    <citation type="journal article" date="2014" name="Genome Announc.">
        <title>Draft Genome Sequence of the Antitrypanosomally Active Sponge-Associated Bacterium Actinokineospora sp. Strain EG49.</title>
        <authorList>
            <person name="Harjes J."/>
            <person name="Ryu T."/>
            <person name="Abdelmohsen U.R."/>
            <person name="Moitinho-Silva L."/>
            <person name="Horn H."/>
            <person name="Ravasi T."/>
            <person name="Hentschel U."/>
        </authorList>
    </citation>
    <scope>NUCLEOTIDE SEQUENCE [LARGE SCALE GENOMIC DNA]</scope>
    <source>
        <strain evidence="4 5">EG49</strain>
    </source>
</reference>